<comment type="caution">
    <text evidence="1">The sequence shown here is derived from an EMBL/GenBank/DDBJ whole genome shotgun (WGS) entry which is preliminary data.</text>
</comment>
<dbReference type="Proteomes" id="UP001365542">
    <property type="component" value="Unassembled WGS sequence"/>
</dbReference>
<protein>
    <submittedName>
        <fullName evidence="1">Uncharacterized protein</fullName>
    </submittedName>
</protein>
<keyword evidence="2" id="KW-1185">Reference proteome</keyword>
<reference evidence="1 2" key="1">
    <citation type="submission" date="2019-10" db="EMBL/GenBank/DDBJ databases">
        <authorList>
            <person name="Palmer J.M."/>
        </authorList>
    </citation>
    <scope>NUCLEOTIDE SEQUENCE [LARGE SCALE GENOMIC DNA]</scope>
    <source>
        <strain evidence="1 2">TWF694</strain>
    </source>
</reference>
<accession>A0AAV9XDD3</accession>
<gene>
    <name evidence="1" type="ORF">TWF694_008935</name>
</gene>
<proteinExistence type="predicted"/>
<evidence type="ECO:0000313" key="2">
    <source>
        <dbReference type="Proteomes" id="UP001365542"/>
    </source>
</evidence>
<dbReference type="EMBL" id="JAVHJO010000005">
    <property type="protein sequence ID" value="KAK6540110.1"/>
    <property type="molecule type" value="Genomic_DNA"/>
</dbReference>
<name>A0AAV9XDD3_9PEZI</name>
<organism evidence="1 2">
    <name type="scientific">Orbilia ellipsospora</name>
    <dbReference type="NCBI Taxonomy" id="2528407"/>
    <lineage>
        <taxon>Eukaryota</taxon>
        <taxon>Fungi</taxon>
        <taxon>Dikarya</taxon>
        <taxon>Ascomycota</taxon>
        <taxon>Pezizomycotina</taxon>
        <taxon>Orbiliomycetes</taxon>
        <taxon>Orbiliales</taxon>
        <taxon>Orbiliaceae</taxon>
        <taxon>Orbilia</taxon>
    </lineage>
</organism>
<dbReference type="AlphaFoldDB" id="A0AAV9XDD3"/>
<sequence length="149" mass="16745">MHRCKIHYNSVKTNGLANIFGKLEVDAKKSKAVQRRDATCTSPTADRKALNKEKQNVGMKRFGKIFSTGENGAPSQREMTEGAFLLGNSEVEPQEGCEYGAIQCSSSLDHSISWRWVVLCNTGCTAEHGVWRWGKCLVNQREHTYIHAW</sequence>
<evidence type="ECO:0000313" key="1">
    <source>
        <dbReference type="EMBL" id="KAK6540110.1"/>
    </source>
</evidence>